<protein>
    <recommendedName>
        <fullName evidence="2">HTH cro/C1-type domain-containing protein</fullName>
    </recommendedName>
</protein>
<dbReference type="PANTHER" id="PTHR46797">
    <property type="entry name" value="HTH-TYPE TRANSCRIPTIONAL REGULATOR"/>
    <property type="match status" value="1"/>
</dbReference>
<dbReference type="Gene3D" id="1.10.260.40">
    <property type="entry name" value="lambda repressor-like DNA-binding domains"/>
    <property type="match status" value="1"/>
</dbReference>
<dbReference type="AlphaFoldDB" id="A0A2S8BAD8"/>
<feature type="domain" description="HTH cro/C1-type" evidence="2">
    <location>
        <begin position="37"/>
        <end position="92"/>
    </location>
</feature>
<comment type="caution">
    <text evidence="3">The sequence shown here is derived from an EMBL/GenBank/DDBJ whole genome shotgun (WGS) entry which is preliminary data.</text>
</comment>
<sequence>MSAPPSPAPEAKIMLEGLIEREPSDFDALLASYGERVRDRRKALGLTLDKVAAHAGLTKSYVWEIENGKSKNPTLRTAHGLCRALGWTFADLVGVSEHADTLDPVAVNIAIQVDAALRARISS</sequence>
<evidence type="ECO:0000313" key="3">
    <source>
        <dbReference type="EMBL" id="PQM29384.1"/>
    </source>
</evidence>
<evidence type="ECO:0000259" key="2">
    <source>
        <dbReference type="PROSITE" id="PS50943"/>
    </source>
</evidence>
<keyword evidence="1" id="KW-0238">DNA-binding</keyword>
<dbReference type="Pfam" id="PF13560">
    <property type="entry name" value="HTH_31"/>
    <property type="match status" value="1"/>
</dbReference>
<organism evidence="3 4">
    <name type="scientific">Sphingopyxis lindanitolerans</name>
    <dbReference type="NCBI Taxonomy" id="2054227"/>
    <lineage>
        <taxon>Bacteria</taxon>
        <taxon>Pseudomonadati</taxon>
        <taxon>Pseudomonadota</taxon>
        <taxon>Alphaproteobacteria</taxon>
        <taxon>Sphingomonadales</taxon>
        <taxon>Sphingomonadaceae</taxon>
        <taxon>Sphingopyxis</taxon>
    </lineage>
</organism>
<dbReference type="InterPro" id="IPR010982">
    <property type="entry name" value="Lambda_DNA-bd_dom_sf"/>
</dbReference>
<dbReference type="GO" id="GO:0005829">
    <property type="term" value="C:cytosol"/>
    <property type="evidence" value="ECO:0007669"/>
    <property type="project" value="TreeGrafter"/>
</dbReference>
<dbReference type="EMBL" id="PHFW01000001">
    <property type="protein sequence ID" value="PQM29384.1"/>
    <property type="molecule type" value="Genomic_DNA"/>
</dbReference>
<dbReference type="SUPFAM" id="SSF47413">
    <property type="entry name" value="lambda repressor-like DNA-binding domains"/>
    <property type="match status" value="1"/>
</dbReference>
<keyword evidence="4" id="KW-1185">Reference proteome</keyword>
<dbReference type="SMART" id="SM00530">
    <property type="entry name" value="HTH_XRE"/>
    <property type="match status" value="1"/>
</dbReference>
<dbReference type="GO" id="GO:0003700">
    <property type="term" value="F:DNA-binding transcription factor activity"/>
    <property type="evidence" value="ECO:0007669"/>
    <property type="project" value="TreeGrafter"/>
</dbReference>
<dbReference type="PROSITE" id="PS50943">
    <property type="entry name" value="HTH_CROC1"/>
    <property type="match status" value="1"/>
</dbReference>
<accession>A0A2S8BAD8</accession>
<evidence type="ECO:0000313" key="4">
    <source>
        <dbReference type="Proteomes" id="UP000238954"/>
    </source>
</evidence>
<proteinExistence type="predicted"/>
<dbReference type="GO" id="GO:0003677">
    <property type="term" value="F:DNA binding"/>
    <property type="evidence" value="ECO:0007669"/>
    <property type="project" value="UniProtKB-KW"/>
</dbReference>
<dbReference type="PANTHER" id="PTHR46797:SF1">
    <property type="entry name" value="METHYLPHOSPHONATE SYNTHASE"/>
    <property type="match status" value="1"/>
</dbReference>
<evidence type="ECO:0000256" key="1">
    <source>
        <dbReference type="ARBA" id="ARBA00023125"/>
    </source>
</evidence>
<dbReference type="Proteomes" id="UP000238954">
    <property type="component" value="Chromosome"/>
</dbReference>
<name>A0A2S8BAD8_9SPHN</name>
<dbReference type="InterPro" id="IPR001387">
    <property type="entry name" value="Cro/C1-type_HTH"/>
</dbReference>
<dbReference type="InterPro" id="IPR050807">
    <property type="entry name" value="TransReg_Diox_bact_type"/>
</dbReference>
<reference evidence="4" key="1">
    <citation type="submission" date="2017-11" db="EMBL/GenBank/DDBJ databases">
        <title>The complete genome sequence of Sphingopyxis pomeranensis sp. nov. strain WS5A3p.</title>
        <authorList>
            <person name="Kaminski M.A."/>
        </authorList>
    </citation>
    <scope>NUCLEOTIDE SEQUENCE [LARGE SCALE GENOMIC DNA]</scope>
    <source>
        <strain evidence="4">WS5A3p</strain>
    </source>
</reference>
<gene>
    <name evidence="3" type="ORF">CVO77_00140</name>
</gene>
<dbReference type="CDD" id="cd00093">
    <property type="entry name" value="HTH_XRE"/>
    <property type="match status" value="1"/>
</dbReference>